<comment type="caution">
    <text evidence="1">The sequence shown here is derived from an EMBL/GenBank/DDBJ whole genome shotgun (WGS) entry which is preliminary data.</text>
</comment>
<reference evidence="1 2" key="1">
    <citation type="journal article" date="2018" name="Proc. R. Soc. B">
        <title>A non-coding region near Follistatin controls head colour polymorphism in the Gouldian finch.</title>
        <authorList>
            <person name="Toomey M.B."/>
            <person name="Marques C.I."/>
            <person name="Andrade P."/>
            <person name="Araujo P.M."/>
            <person name="Sabatino S."/>
            <person name="Gazda M.A."/>
            <person name="Afonso S."/>
            <person name="Lopes R.J."/>
            <person name="Corbo J.C."/>
            <person name="Carneiro M."/>
        </authorList>
    </citation>
    <scope>NUCLEOTIDE SEQUENCE [LARGE SCALE GENOMIC DNA]</scope>
    <source>
        <strain evidence="1">Red01</strain>
        <tissue evidence="1">Muscle</tissue>
    </source>
</reference>
<organism evidence="1 2">
    <name type="scientific">Chloebia gouldiae</name>
    <name type="common">Gouldian finch</name>
    <name type="synonym">Erythrura gouldiae</name>
    <dbReference type="NCBI Taxonomy" id="44316"/>
    <lineage>
        <taxon>Eukaryota</taxon>
        <taxon>Metazoa</taxon>
        <taxon>Chordata</taxon>
        <taxon>Craniata</taxon>
        <taxon>Vertebrata</taxon>
        <taxon>Euteleostomi</taxon>
        <taxon>Archelosauria</taxon>
        <taxon>Archosauria</taxon>
        <taxon>Dinosauria</taxon>
        <taxon>Saurischia</taxon>
        <taxon>Theropoda</taxon>
        <taxon>Coelurosauria</taxon>
        <taxon>Aves</taxon>
        <taxon>Neognathae</taxon>
        <taxon>Neoaves</taxon>
        <taxon>Telluraves</taxon>
        <taxon>Australaves</taxon>
        <taxon>Passeriformes</taxon>
        <taxon>Passeroidea</taxon>
        <taxon>Passeridae</taxon>
        <taxon>Chloebia</taxon>
    </lineage>
</organism>
<proteinExistence type="predicted"/>
<dbReference type="AlphaFoldDB" id="A0A3L8SCH1"/>
<name>A0A3L8SCH1_CHLGU</name>
<dbReference type="EMBL" id="QUSF01000031">
    <property type="protein sequence ID" value="RLV99710.1"/>
    <property type="molecule type" value="Genomic_DNA"/>
</dbReference>
<accession>A0A3L8SCH1</accession>
<sequence>MYRILDGFHLIGKYSCKALWKSLLGVCPAPSQVHQLLGNACLSMQLMQECQAFCVVVSQGAEDKLTTLRVYCDDWFVPSTGINRDISMHDARLEILDITTVTTIKVNEDELLSHPL</sequence>
<evidence type="ECO:0000313" key="1">
    <source>
        <dbReference type="EMBL" id="RLV99710.1"/>
    </source>
</evidence>
<protein>
    <submittedName>
        <fullName evidence="1">Uncharacterized protein</fullName>
    </submittedName>
</protein>
<dbReference type="Proteomes" id="UP000276834">
    <property type="component" value="Unassembled WGS sequence"/>
</dbReference>
<evidence type="ECO:0000313" key="2">
    <source>
        <dbReference type="Proteomes" id="UP000276834"/>
    </source>
</evidence>
<gene>
    <name evidence="1" type="ORF">DV515_00009597</name>
</gene>
<keyword evidence="2" id="KW-1185">Reference proteome</keyword>